<dbReference type="Proteomes" id="UP000278164">
    <property type="component" value="Unassembled WGS sequence"/>
</dbReference>
<sequence>MRSWIIFLGLLFTTLAQAQVIAGRVTDLNNHPIELAVVIIQTNDSVYVNSTYTDSLGSFSVKADISPFLLTVQHLLYETYQSTYDSLTIGNIQLNEKNQMLSEVSVTGERPLAKVVDGKITYSMPHLLKDKMATSAYEAILELPGVREQSGKIQLAGTNGVTVIINGKTTNMGESQLENLLKNMPKERIQEAEIMYSAPPQYHVRGAVINLVLKSDTFETPKLQGQVNALYNQGYYANFQGGTTLVYNTPKHATDFMYSFGYHRERTGEDILSHHLYDGKTYKIEQFDRGHTRLPIHTIRLGNDWRLNDKNKLSFAYTSEIQQWTHPFTSSVGTYSDSENRKKSDKPIQMHNLSLDYTSGFGLNAGIDFTTYINHTTQYYQEKKPGKEDAFNAKSQQDIRRLSVYADQSHKSGKGWILNYGTKFSFASDKSSQVYHSLHEHDWSASNSYSKLDEYVYDLYTGFSKSFSDNLSVNASLTGEYYKHKEIDYWSLFPMMEITYRVHPSHILQLSVSSDKTYPSYWEMQNTVSYLNGYTEIQGNPDLRPSRLYSAQLNYILKNKYIFTLYANYIDNNFNQLPYQSSERLVLIYKTLNFNYSSELGLNVIIPFKTSSVLDSRLTLNGYYDKMKCDNYHGISFNKDNLAFYAELNNTFNLSSKPTIKAEVSGSYITRNIQGPMTISSMYNVDAGLKWISPNGKAEVSLKVNDMFNSWVPKDLNLQYKTQDLHMRMIPDSRRVSLSFIYKFGDFKAKEHKEVDSSRFGK</sequence>
<gene>
    <name evidence="3" type="ORF">D7V78_03950</name>
</gene>
<dbReference type="AlphaFoldDB" id="A0A3L7ZUC0"/>
<name>A0A3L7ZUC0_PARDI</name>
<proteinExistence type="predicted"/>
<dbReference type="EMBL" id="RAYI01000006">
    <property type="protein sequence ID" value="RLT74537.1"/>
    <property type="molecule type" value="Genomic_DNA"/>
</dbReference>
<organism evidence="3 4">
    <name type="scientific">Parabacteroides distasonis</name>
    <dbReference type="NCBI Taxonomy" id="823"/>
    <lineage>
        <taxon>Bacteria</taxon>
        <taxon>Pseudomonadati</taxon>
        <taxon>Bacteroidota</taxon>
        <taxon>Bacteroidia</taxon>
        <taxon>Bacteroidales</taxon>
        <taxon>Tannerellaceae</taxon>
        <taxon>Parabacteroides</taxon>
    </lineage>
</organism>
<reference evidence="3 4" key="1">
    <citation type="submission" date="2018-09" db="EMBL/GenBank/DDBJ databases">
        <title>Murine metabolic-syndrome-specific gut microbial biobank.</title>
        <authorList>
            <person name="Liu C."/>
        </authorList>
    </citation>
    <scope>NUCLEOTIDE SEQUENCE [LARGE SCALE GENOMIC DNA]</scope>
    <source>
        <strain evidence="3 4">8-P5</strain>
    </source>
</reference>
<evidence type="ECO:0000313" key="3">
    <source>
        <dbReference type="EMBL" id="RLT74537.1"/>
    </source>
</evidence>
<dbReference type="SUPFAM" id="SSF49464">
    <property type="entry name" value="Carboxypeptidase regulatory domain-like"/>
    <property type="match status" value="1"/>
</dbReference>
<feature type="chain" id="PRO_5018263216" description="Outer membrane protein beta-barrel domain-containing protein" evidence="1">
    <location>
        <begin position="19"/>
        <end position="762"/>
    </location>
</feature>
<dbReference type="Pfam" id="PF14905">
    <property type="entry name" value="OMP_b-brl_3"/>
    <property type="match status" value="1"/>
</dbReference>
<dbReference type="InterPro" id="IPR041700">
    <property type="entry name" value="OMP_b-brl_3"/>
</dbReference>
<dbReference type="RefSeq" id="WP_121735099.1">
    <property type="nucleotide sequence ID" value="NZ_QXXG01000028.1"/>
</dbReference>
<accession>A0A3L7ZUC0</accession>
<evidence type="ECO:0000259" key="2">
    <source>
        <dbReference type="Pfam" id="PF14905"/>
    </source>
</evidence>
<evidence type="ECO:0000256" key="1">
    <source>
        <dbReference type="SAM" id="SignalP"/>
    </source>
</evidence>
<dbReference type="SUPFAM" id="SSF56935">
    <property type="entry name" value="Porins"/>
    <property type="match status" value="1"/>
</dbReference>
<feature type="signal peptide" evidence="1">
    <location>
        <begin position="1"/>
        <end position="18"/>
    </location>
</feature>
<dbReference type="InterPro" id="IPR008969">
    <property type="entry name" value="CarboxyPept-like_regulatory"/>
</dbReference>
<protein>
    <recommendedName>
        <fullName evidence="2">Outer membrane protein beta-barrel domain-containing protein</fullName>
    </recommendedName>
</protein>
<dbReference type="OrthoDB" id="910296at2"/>
<feature type="domain" description="Outer membrane protein beta-barrel" evidence="2">
    <location>
        <begin position="363"/>
        <end position="742"/>
    </location>
</feature>
<comment type="caution">
    <text evidence="3">The sequence shown here is derived from an EMBL/GenBank/DDBJ whole genome shotgun (WGS) entry which is preliminary data.</text>
</comment>
<evidence type="ECO:0000313" key="4">
    <source>
        <dbReference type="Proteomes" id="UP000278164"/>
    </source>
</evidence>
<keyword evidence="1" id="KW-0732">Signal</keyword>